<dbReference type="InterPro" id="IPR002018">
    <property type="entry name" value="CarbesteraseB"/>
</dbReference>
<dbReference type="EMBL" id="NCSJ02000751">
    <property type="protein sequence ID" value="RFU23582.1"/>
    <property type="molecule type" value="Genomic_DNA"/>
</dbReference>
<sequence length="217" mass="24543">MPREPPRTDILGSPFKASGLNPGQDELDIPANLQWYPVHDGKTMTEEFVGWADGVPVLFGVPYEALVDLGAVAIWSDPALAMYRRFALLDRTAYFYRFARESLADRRTDLLALHTAELPYIFGPMTPQTKWQLGGVRGSVPPPSEERDFDDTDERVSEVMQEAWVEFARTGTPQTKGQAWPRRCTVSDPQYTMIGEQVEWPPLKVGPVETLLSEMRR</sequence>
<comment type="caution">
    <text evidence="2">The sequence shown here is derived from an EMBL/GenBank/DDBJ whole genome shotgun (WGS) entry which is preliminary data.</text>
</comment>
<evidence type="ECO:0000313" key="2">
    <source>
        <dbReference type="EMBL" id="RFU23582.1"/>
    </source>
</evidence>
<name>A0A3E2GR40_SCYLI</name>
<reference evidence="2 3" key="1">
    <citation type="submission" date="2018-05" db="EMBL/GenBank/DDBJ databases">
        <title>Draft genome sequence of Scytalidium lignicola DSM 105466, a ubiquitous saprotrophic fungus.</title>
        <authorList>
            <person name="Buettner E."/>
            <person name="Gebauer A.M."/>
            <person name="Hofrichter M."/>
            <person name="Liers C."/>
            <person name="Kellner H."/>
        </authorList>
    </citation>
    <scope>NUCLEOTIDE SEQUENCE [LARGE SCALE GENOMIC DNA]</scope>
    <source>
        <strain evidence="2 3">DSM 105466</strain>
    </source>
</reference>
<dbReference type="Pfam" id="PF00135">
    <property type="entry name" value="COesterase"/>
    <property type="match status" value="1"/>
</dbReference>
<feature type="non-terminal residue" evidence="2">
    <location>
        <position position="217"/>
    </location>
</feature>
<dbReference type="OrthoDB" id="408631at2759"/>
<dbReference type="STRING" id="5539.A0A3E2GR40"/>
<dbReference type="AlphaFoldDB" id="A0A3E2GR40"/>
<dbReference type="InterPro" id="IPR029058">
    <property type="entry name" value="AB_hydrolase_fold"/>
</dbReference>
<evidence type="ECO:0000313" key="3">
    <source>
        <dbReference type="Proteomes" id="UP000258309"/>
    </source>
</evidence>
<organism evidence="2 3">
    <name type="scientific">Scytalidium lignicola</name>
    <name type="common">Hyphomycete</name>
    <dbReference type="NCBI Taxonomy" id="5539"/>
    <lineage>
        <taxon>Eukaryota</taxon>
        <taxon>Fungi</taxon>
        <taxon>Dikarya</taxon>
        <taxon>Ascomycota</taxon>
        <taxon>Pezizomycotina</taxon>
        <taxon>Leotiomycetes</taxon>
        <taxon>Leotiomycetes incertae sedis</taxon>
        <taxon>Scytalidium</taxon>
    </lineage>
</organism>
<proteinExistence type="predicted"/>
<gene>
    <name evidence="2" type="ORF">B7463_g12758</name>
</gene>
<feature type="non-terminal residue" evidence="2">
    <location>
        <position position="1"/>
    </location>
</feature>
<evidence type="ECO:0000259" key="1">
    <source>
        <dbReference type="Pfam" id="PF00135"/>
    </source>
</evidence>
<protein>
    <recommendedName>
        <fullName evidence="1">Carboxylesterase type B domain-containing protein</fullName>
    </recommendedName>
</protein>
<feature type="domain" description="Carboxylesterase type B" evidence="1">
    <location>
        <begin position="65"/>
        <end position="198"/>
    </location>
</feature>
<dbReference type="Proteomes" id="UP000258309">
    <property type="component" value="Unassembled WGS sequence"/>
</dbReference>
<dbReference type="SUPFAM" id="SSF53474">
    <property type="entry name" value="alpha/beta-Hydrolases"/>
    <property type="match status" value="1"/>
</dbReference>
<dbReference type="Gene3D" id="3.40.50.1820">
    <property type="entry name" value="alpha/beta hydrolase"/>
    <property type="match status" value="1"/>
</dbReference>
<accession>A0A3E2GR40</accession>
<keyword evidence="3" id="KW-1185">Reference proteome</keyword>